<evidence type="ECO:0000259" key="6">
    <source>
        <dbReference type="PROSITE" id="PS51352"/>
    </source>
</evidence>
<protein>
    <submittedName>
        <fullName evidence="7">Thiol:disulfide interchange protein</fullName>
    </submittedName>
</protein>
<evidence type="ECO:0000313" key="7">
    <source>
        <dbReference type="EMBL" id="CCH77108.1"/>
    </source>
</evidence>
<keyword evidence="8" id="KW-1185">Reference proteome</keyword>
<dbReference type="InterPro" id="IPR017937">
    <property type="entry name" value="Thioredoxin_CS"/>
</dbReference>
<accession>A0A077LTW7</accession>
<evidence type="ECO:0000313" key="8">
    <source>
        <dbReference type="Proteomes" id="UP000035721"/>
    </source>
</evidence>
<evidence type="ECO:0000256" key="2">
    <source>
        <dbReference type="ARBA" id="ARBA00022748"/>
    </source>
</evidence>
<keyword evidence="5" id="KW-0676">Redox-active center</keyword>
<dbReference type="InterPro" id="IPR036249">
    <property type="entry name" value="Thioredoxin-like_sf"/>
</dbReference>
<name>A0A077LTW7_9MICO</name>
<dbReference type="Proteomes" id="UP000035721">
    <property type="component" value="Unassembled WGS sequence"/>
</dbReference>
<dbReference type="Gene3D" id="3.40.30.10">
    <property type="entry name" value="Glutaredoxin"/>
    <property type="match status" value="1"/>
</dbReference>
<dbReference type="InterPro" id="IPR013766">
    <property type="entry name" value="Thioredoxin_domain"/>
</dbReference>
<keyword evidence="3" id="KW-0812">Transmembrane</keyword>
<sequence>MTRPHRTIGAGPRGVRRVPTGARLVAAGLLAAAVLAGCSSKDANSVAQQAKQGDNKGYISGDGTVERIAVSKRAAPVVLSGKTLDGSSWSSASVRGKVVVVNVWGAWCGPCVAEAPALQKAWAGFEKSGKPVRFVGIDFREPAEQGLAFTKKHDITYPSLSDDAGVLVLALQGKASATPSTLVLDTKGRIAARVLGPVDATTLTGLVDDVLAGDSA</sequence>
<dbReference type="SUPFAM" id="SSF52833">
    <property type="entry name" value="Thioredoxin-like"/>
    <property type="match status" value="1"/>
</dbReference>
<comment type="caution">
    <text evidence="7">The sequence shown here is derived from an EMBL/GenBank/DDBJ whole genome shotgun (WGS) entry which is preliminary data.</text>
</comment>
<dbReference type="GO" id="GO:0017004">
    <property type="term" value="P:cytochrome complex assembly"/>
    <property type="evidence" value="ECO:0007669"/>
    <property type="project" value="UniProtKB-KW"/>
</dbReference>
<dbReference type="InterPro" id="IPR000866">
    <property type="entry name" value="AhpC/TSA"/>
</dbReference>
<dbReference type="GO" id="GO:0030313">
    <property type="term" value="C:cell envelope"/>
    <property type="evidence" value="ECO:0007669"/>
    <property type="project" value="UniProtKB-SubCell"/>
</dbReference>
<comment type="subcellular location">
    <subcellularLocation>
        <location evidence="1">Cell envelope</location>
    </subcellularLocation>
</comment>
<dbReference type="GO" id="GO:0016491">
    <property type="term" value="F:oxidoreductase activity"/>
    <property type="evidence" value="ECO:0007669"/>
    <property type="project" value="InterPro"/>
</dbReference>
<dbReference type="CDD" id="cd02966">
    <property type="entry name" value="TlpA_like_family"/>
    <property type="match status" value="1"/>
</dbReference>
<dbReference type="STRING" id="1194083.BN12_1640008"/>
<organism evidence="7 8">
    <name type="scientific">Nostocoides japonicum T1-X7</name>
    <dbReference type="NCBI Taxonomy" id="1194083"/>
    <lineage>
        <taxon>Bacteria</taxon>
        <taxon>Bacillati</taxon>
        <taxon>Actinomycetota</taxon>
        <taxon>Actinomycetes</taxon>
        <taxon>Micrococcales</taxon>
        <taxon>Intrasporangiaceae</taxon>
        <taxon>Nostocoides</taxon>
    </lineage>
</organism>
<dbReference type="PANTHER" id="PTHR42852">
    <property type="entry name" value="THIOL:DISULFIDE INTERCHANGE PROTEIN DSBE"/>
    <property type="match status" value="1"/>
</dbReference>
<keyword evidence="4" id="KW-1015">Disulfide bond</keyword>
<feature type="domain" description="Thioredoxin" evidence="6">
    <location>
        <begin position="68"/>
        <end position="212"/>
    </location>
</feature>
<dbReference type="AlphaFoldDB" id="A0A077LTW7"/>
<dbReference type="EMBL" id="CAJB01000073">
    <property type="protein sequence ID" value="CCH77108.1"/>
    <property type="molecule type" value="Genomic_DNA"/>
</dbReference>
<gene>
    <name evidence="7" type="ORF">BN12_1640008</name>
</gene>
<dbReference type="Pfam" id="PF00578">
    <property type="entry name" value="AhpC-TSA"/>
    <property type="match status" value="1"/>
</dbReference>
<evidence type="ECO:0000256" key="1">
    <source>
        <dbReference type="ARBA" id="ARBA00004196"/>
    </source>
</evidence>
<dbReference type="RefSeq" id="WP_083454701.1">
    <property type="nucleotide sequence ID" value="NZ_HF570958.1"/>
</dbReference>
<evidence type="ECO:0000256" key="3">
    <source>
        <dbReference type="ARBA" id="ARBA00022968"/>
    </source>
</evidence>
<dbReference type="PROSITE" id="PS00194">
    <property type="entry name" value="THIOREDOXIN_1"/>
    <property type="match status" value="1"/>
</dbReference>
<dbReference type="OrthoDB" id="9796554at2"/>
<reference evidence="7 8" key="1">
    <citation type="journal article" date="2013" name="ISME J.">
        <title>A metabolic model for members of the genus Tetrasphaera involved in enhanced biological phosphorus removal.</title>
        <authorList>
            <person name="Kristiansen R."/>
            <person name="Nguyen H.T.T."/>
            <person name="Saunders A.M."/>
            <person name="Nielsen J.L."/>
            <person name="Wimmer R."/>
            <person name="Le V.Q."/>
            <person name="McIlroy S.J."/>
            <person name="Petrovski S."/>
            <person name="Seviour R.J."/>
            <person name="Calteau A."/>
            <person name="Nielsen K.L."/>
            <person name="Nielsen P.H."/>
        </authorList>
    </citation>
    <scope>NUCLEOTIDE SEQUENCE [LARGE SCALE GENOMIC DNA]</scope>
    <source>
        <strain evidence="7 8">T1-X7</strain>
    </source>
</reference>
<dbReference type="InterPro" id="IPR050553">
    <property type="entry name" value="Thioredoxin_ResA/DsbE_sf"/>
</dbReference>
<dbReference type="GO" id="GO:0016209">
    <property type="term" value="F:antioxidant activity"/>
    <property type="evidence" value="ECO:0007669"/>
    <property type="project" value="InterPro"/>
</dbReference>
<dbReference type="PANTHER" id="PTHR42852:SF6">
    <property type="entry name" value="THIOL:DISULFIDE INTERCHANGE PROTEIN DSBE"/>
    <property type="match status" value="1"/>
</dbReference>
<keyword evidence="2" id="KW-0201">Cytochrome c-type biogenesis</keyword>
<keyword evidence="3" id="KW-0735">Signal-anchor</keyword>
<evidence type="ECO:0000256" key="4">
    <source>
        <dbReference type="ARBA" id="ARBA00023157"/>
    </source>
</evidence>
<dbReference type="PROSITE" id="PS51352">
    <property type="entry name" value="THIOREDOXIN_2"/>
    <property type="match status" value="1"/>
</dbReference>
<evidence type="ECO:0000256" key="5">
    <source>
        <dbReference type="ARBA" id="ARBA00023284"/>
    </source>
</evidence>
<proteinExistence type="predicted"/>